<dbReference type="EMBL" id="JAUEMJ010000005">
    <property type="protein sequence ID" value="MDN3241739.1"/>
    <property type="molecule type" value="Genomic_DNA"/>
</dbReference>
<keyword evidence="2" id="KW-1185">Reference proteome</keyword>
<dbReference type="Proteomes" id="UP001171902">
    <property type="component" value="Unassembled WGS sequence"/>
</dbReference>
<name>A0ABT7YSY0_9ACTN</name>
<protein>
    <submittedName>
        <fullName evidence="1">Uncharacterized protein</fullName>
    </submittedName>
</protein>
<reference evidence="1" key="1">
    <citation type="submission" date="2023-06" db="EMBL/GenBank/DDBJ databases">
        <title>Gycomyces niveus sp.nov., a novel actinomycete isolated from soil in Shouguang.</title>
        <authorList>
            <person name="Yang X."/>
            <person name="Zhao J."/>
        </authorList>
    </citation>
    <scope>NUCLEOTIDE SEQUENCE</scope>
    <source>
        <strain evidence="1">NEAU C2</strain>
    </source>
</reference>
<evidence type="ECO:0000313" key="2">
    <source>
        <dbReference type="Proteomes" id="UP001171902"/>
    </source>
</evidence>
<accession>A0ABT7YSY0</accession>
<proteinExistence type="predicted"/>
<comment type="caution">
    <text evidence="1">The sequence shown here is derived from an EMBL/GenBank/DDBJ whole genome shotgun (WGS) entry which is preliminary data.</text>
</comment>
<sequence>MPSEPPGSALDAAIDRLYTVFSTVPRPAAIDLCPCCMTEAEAAAILVPVPLRELRTEVLAPYAGDVLLTVGSVADFRYFLPRIFDIACTSGFDWPELEPLFRRLRDAAWTAWAAEEQAGIRGLLQAYWEQTLAVGEHDAGTVLCAIGNAEDDLGPYLDEWTAALGHPTAAAELRDLLQHGTRWKHGTMRLTNAFWGRRGAQVLQWLGGAELRAAVAQAFAAAASEASLQALADIDDLLAVHGR</sequence>
<dbReference type="RefSeq" id="WP_289958644.1">
    <property type="nucleotide sequence ID" value="NZ_JAUEMJ010000005.1"/>
</dbReference>
<gene>
    <name evidence="1" type="ORF">QWI33_18585</name>
</gene>
<organism evidence="1 2">
    <name type="scientific">Glycomyces tritici</name>
    <dbReference type="NCBI Taxonomy" id="2665176"/>
    <lineage>
        <taxon>Bacteria</taxon>
        <taxon>Bacillati</taxon>
        <taxon>Actinomycetota</taxon>
        <taxon>Actinomycetes</taxon>
        <taxon>Glycomycetales</taxon>
        <taxon>Glycomycetaceae</taxon>
        <taxon>Glycomyces</taxon>
    </lineage>
</organism>
<evidence type="ECO:0000313" key="1">
    <source>
        <dbReference type="EMBL" id="MDN3241739.1"/>
    </source>
</evidence>